<evidence type="ECO:0000313" key="3">
    <source>
        <dbReference type="Proteomes" id="UP001501461"/>
    </source>
</evidence>
<dbReference type="CDD" id="cd00158">
    <property type="entry name" value="RHOD"/>
    <property type="match status" value="1"/>
</dbReference>
<dbReference type="Pfam" id="PF00581">
    <property type="entry name" value="Rhodanese"/>
    <property type="match status" value="1"/>
</dbReference>
<proteinExistence type="predicted"/>
<dbReference type="InterPro" id="IPR050229">
    <property type="entry name" value="GlpE_sulfurtransferase"/>
</dbReference>
<dbReference type="SUPFAM" id="SSF52821">
    <property type="entry name" value="Rhodanese/Cell cycle control phosphatase"/>
    <property type="match status" value="1"/>
</dbReference>
<keyword evidence="3" id="KW-1185">Reference proteome</keyword>
<dbReference type="Proteomes" id="UP001501461">
    <property type="component" value="Unassembled WGS sequence"/>
</dbReference>
<feature type="domain" description="Rhodanese" evidence="1">
    <location>
        <begin position="28"/>
        <end position="115"/>
    </location>
</feature>
<dbReference type="PANTHER" id="PTHR43031:SF17">
    <property type="entry name" value="SULFURTRANSFERASE YTWF-RELATED"/>
    <property type="match status" value="1"/>
</dbReference>
<evidence type="ECO:0000313" key="2">
    <source>
        <dbReference type="EMBL" id="GAA2041405.1"/>
    </source>
</evidence>
<accession>A0ABN2UQ66</accession>
<dbReference type="EMBL" id="BAAAMN010000048">
    <property type="protein sequence ID" value="GAA2041405.1"/>
    <property type="molecule type" value="Genomic_DNA"/>
</dbReference>
<organism evidence="2 3">
    <name type="scientific">Yaniella flava</name>
    <dbReference type="NCBI Taxonomy" id="287930"/>
    <lineage>
        <taxon>Bacteria</taxon>
        <taxon>Bacillati</taxon>
        <taxon>Actinomycetota</taxon>
        <taxon>Actinomycetes</taxon>
        <taxon>Micrococcales</taxon>
        <taxon>Micrococcaceae</taxon>
        <taxon>Yaniella</taxon>
    </lineage>
</organism>
<name>A0ABN2UQ66_9MICC</name>
<dbReference type="Gene3D" id="3.40.250.10">
    <property type="entry name" value="Rhodanese-like domain"/>
    <property type="match status" value="1"/>
</dbReference>
<dbReference type="InterPro" id="IPR001763">
    <property type="entry name" value="Rhodanese-like_dom"/>
</dbReference>
<reference evidence="2 3" key="1">
    <citation type="journal article" date="2019" name="Int. J. Syst. Evol. Microbiol.">
        <title>The Global Catalogue of Microorganisms (GCM) 10K type strain sequencing project: providing services to taxonomists for standard genome sequencing and annotation.</title>
        <authorList>
            <consortium name="The Broad Institute Genomics Platform"/>
            <consortium name="The Broad Institute Genome Sequencing Center for Infectious Disease"/>
            <person name="Wu L."/>
            <person name="Ma J."/>
        </authorList>
    </citation>
    <scope>NUCLEOTIDE SEQUENCE [LARGE SCALE GENOMIC DNA]</scope>
    <source>
        <strain evidence="2 3">JCM 13595</strain>
    </source>
</reference>
<dbReference type="SMART" id="SM00450">
    <property type="entry name" value="RHOD"/>
    <property type="match status" value="1"/>
</dbReference>
<protein>
    <submittedName>
        <fullName evidence="2">Rhodanese-like domain-containing protein</fullName>
    </submittedName>
</protein>
<evidence type="ECO:0000259" key="1">
    <source>
        <dbReference type="PROSITE" id="PS50206"/>
    </source>
</evidence>
<sequence>MAFAGSWAFSWFTMGSMSDFETFSVNDVPDNAHILDVREPYEFDAGHIPGAINMPMEQLPMRIEELDPDTDYYVICRTGGRSARATPYLEMQGYSAFNVAGGCGAWLEADLPLVSESGAEPIVR</sequence>
<comment type="caution">
    <text evidence="2">The sequence shown here is derived from an EMBL/GenBank/DDBJ whole genome shotgun (WGS) entry which is preliminary data.</text>
</comment>
<dbReference type="InterPro" id="IPR036873">
    <property type="entry name" value="Rhodanese-like_dom_sf"/>
</dbReference>
<dbReference type="PROSITE" id="PS50206">
    <property type="entry name" value="RHODANESE_3"/>
    <property type="match status" value="1"/>
</dbReference>
<gene>
    <name evidence="2" type="ORF">GCM10009720_22410</name>
</gene>
<dbReference type="PANTHER" id="PTHR43031">
    <property type="entry name" value="FAD-DEPENDENT OXIDOREDUCTASE"/>
    <property type="match status" value="1"/>
</dbReference>